<reference evidence="2" key="1">
    <citation type="journal article" date="2020" name="Stud. Mycol.">
        <title>101 Dothideomycetes genomes: a test case for predicting lifestyles and emergence of pathogens.</title>
        <authorList>
            <person name="Haridas S."/>
            <person name="Albert R."/>
            <person name="Binder M."/>
            <person name="Bloem J."/>
            <person name="Labutti K."/>
            <person name="Salamov A."/>
            <person name="Andreopoulos B."/>
            <person name="Baker S."/>
            <person name="Barry K."/>
            <person name="Bills G."/>
            <person name="Bluhm B."/>
            <person name="Cannon C."/>
            <person name="Castanera R."/>
            <person name="Culley D."/>
            <person name="Daum C."/>
            <person name="Ezra D."/>
            <person name="Gonzalez J."/>
            <person name="Henrissat B."/>
            <person name="Kuo A."/>
            <person name="Liang C."/>
            <person name="Lipzen A."/>
            <person name="Lutzoni F."/>
            <person name="Magnuson J."/>
            <person name="Mondo S."/>
            <person name="Nolan M."/>
            <person name="Ohm R."/>
            <person name="Pangilinan J."/>
            <person name="Park H.-J."/>
            <person name="Ramirez L."/>
            <person name="Alfaro M."/>
            <person name="Sun H."/>
            <person name="Tritt A."/>
            <person name="Yoshinaga Y."/>
            <person name="Zwiers L.-H."/>
            <person name="Turgeon B."/>
            <person name="Goodwin S."/>
            <person name="Spatafora J."/>
            <person name="Crous P."/>
            <person name="Grigoriev I."/>
        </authorList>
    </citation>
    <scope>NUCLEOTIDE SEQUENCE</scope>
    <source>
        <strain evidence="2">CBS 109.77</strain>
    </source>
</reference>
<accession>A0A6A6XWC5</accession>
<sequence length="246" mass="27482">MNDKNLLMESQGPTDPNAAFAAALAGQEADGFHCDIDPKTILKRVETLYDTPDHAVSQKYPANQRISTMIRNWGTDMATLLAGYRALRKSPHDMRPTPDIRTWDLRLLAMLAILSDMLKGQGHHVAFTLDTCVLFRSSDPRSANRAFFVVIDDVQKTIKDLSDMLGNSEAAQKRMEKAKKAKEDQRRRRAEKTKKEKAANAALGMGSEAASAAAPSKMKPDVDMLTRKLEKSLVSERMDEEMDEDE</sequence>
<evidence type="ECO:0000313" key="2">
    <source>
        <dbReference type="EMBL" id="KAF2800679.1"/>
    </source>
</evidence>
<dbReference type="Proteomes" id="UP000799757">
    <property type="component" value="Unassembled WGS sequence"/>
</dbReference>
<dbReference type="AlphaFoldDB" id="A0A6A6XWC5"/>
<feature type="compositionally biased region" description="Low complexity" evidence="1">
    <location>
        <begin position="199"/>
        <end position="217"/>
    </location>
</feature>
<organism evidence="2 3">
    <name type="scientific">Melanomma pulvis-pyrius CBS 109.77</name>
    <dbReference type="NCBI Taxonomy" id="1314802"/>
    <lineage>
        <taxon>Eukaryota</taxon>
        <taxon>Fungi</taxon>
        <taxon>Dikarya</taxon>
        <taxon>Ascomycota</taxon>
        <taxon>Pezizomycotina</taxon>
        <taxon>Dothideomycetes</taxon>
        <taxon>Pleosporomycetidae</taxon>
        <taxon>Pleosporales</taxon>
        <taxon>Melanommataceae</taxon>
        <taxon>Melanomma</taxon>
    </lineage>
</organism>
<keyword evidence="3" id="KW-1185">Reference proteome</keyword>
<dbReference type="EMBL" id="MU001744">
    <property type="protein sequence ID" value="KAF2800679.1"/>
    <property type="molecule type" value="Genomic_DNA"/>
</dbReference>
<name>A0A6A6XWC5_9PLEO</name>
<dbReference type="OrthoDB" id="3677054at2759"/>
<gene>
    <name evidence="2" type="ORF">K505DRAFT_355520</name>
</gene>
<proteinExistence type="predicted"/>
<feature type="region of interest" description="Disordered" evidence="1">
    <location>
        <begin position="177"/>
        <end position="246"/>
    </location>
</feature>
<protein>
    <submittedName>
        <fullName evidence="2">Uncharacterized protein</fullName>
    </submittedName>
</protein>
<evidence type="ECO:0000256" key="1">
    <source>
        <dbReference type="SAM" id="MobiDB-lite"/>
    </source>
</evidence>
<evidence type="ECO:0000313" key="3">
    <source>
        <dbReference type="Proteomes" id="UP000799757"/>
    </source>
</evidence>
<feature type="compositionally biased region" description="Basic and acidic residues" evidence="1">
    <location>
        <begin position="218"/>
        <end position="237"/>
    </location>
</feature>